<gene>
    <name evidence="8" type="ORF">F8568_014845</name>
</gene>
<proteinExistence type="inferred from homology"/>
<name>A0A6I4MCX5_9ACTN</name>
<dbReference type="PROSITE" id="PS00059">
    <property type="entry name" value="ADH_ZINC"/>
    <property type="match status" value="1"/>
</dbReference>
<dbReference type="InterPro" id="IPR013149">
    <property type="entry name" value="ADH-like_C"/>
</dbReference>
<dbReference type="Gene3D" id="3.90.180.10">
    <property type="entry name" value="Medium-chain alcohol dehydrogenases, catalytic domain"/>
    <property type="match status" value="1"/>
</dbReference>
<accession>A0A6I4MCX5</accession>
<evidence type="ECO:0000256" key="5">
    <source>
        <dbReference type="ARBA" id="ARBA00023002"/>
    </source>
</evidence>
<reference evidence="8" key="1">
    <citation type="submission" date="2019-12" db="EMBL/GenBank/DDBJ databases">
        <title>Actinomadura physcomitrii sp. nov., a novel actinomycete isolated from moss [Physcomitrium sphaericum (Ludw) Fuernr].</title>
        <authorList>
            <person name="Zhuang X."/>
        </authorList>
    </citation>
    <scope>NUCLEOTIDE SEQUENCE [LARGE SCALE GENOMIC DNA]</scope>
    <source>
        <strain evidence="8">LD22</strain>
    </source>
</reference>
<evidence type="ECO:0000256" key="2">
    <source>
        <dbReference type="ARBA" id="ARBA00008072"/>
    </source>
</evidence>
<evidence type="ECO:0000256" key="3">
    <source>
        <dbReference type="ARBA" id="ARBA00022723"/>
    </source>
</evidence>
<dbReference type="EMBL" id="WBMS02000010">
    <property type="protein sequence ID" value="MWA01631.1"/>
    <property type="molecule type" value="Genomic_DNA"/>
</dbReference>
<protein>
    <submittedName>
        <fullName evidence="8">Zinc-binding dehydrogenase</fullName>
    </submittedName>
</protein>
<dbReference type="Pfam" id="PF08240">
    <property type="entry name" value="ADH_N"/>
    <property type="match status" value="1"/>
</dbReference>
<evidence type="ECO:0000259" key="7">
    <source>
        <dbReference type="SMART" id="SM00829"/>
    </source>
</evidence>
<comment type="caution">
    <text evidence="8">The sequence shown here is derived from an EMBL/GenBank/DDBJ whole genome shotgun (WGS) entry which is preliminary data.</text>
</comment>
<comment type="cofactor">
    <cofactor evidence="1 6">
        <name>Zn(2+)</name>
        <dbReference type="ChEBI" id="CHEBI:29105"/>
    </cofactor>
</comment>
<dbReference type="Gene3D" id="3.40.50.720">
    <property type="entry name" value="NAD(P)-binding Rossmann-like Domain"/>
    <property type="match status" value="1"/>
</dbReference>
<comment type="similarity">
    <text evidence="2 6">Belongs to the zinc-containing alcohol dehydrogenase family.</text>
</comment>
<keyword evidence="9" id="KW-1185">Reference proteome</keyword>
<dbReference type="SMART" id="SM00829">
    <property type="entry name" value="PKS_ER"/>
    <property type="match status" value="1"/>
</dbReference>
<evidence type="ECO:0000313" key="8">
    <source>
        <dbReference type="EMBL" id="MWA01631.1"/>
    </source>
</evidence>
<keyword evidence="4 6" id="KW-0862">Zinc</keyword>
<dbReference type="Proteomes" id="UP000462055">
    <property type="component" value="Unassembled WGS sequence"/>
</dbReference>
<dbReference type="InterPro" id="IPR036291">
    <property type="entry name" value="NAD(P)-bd_dom_sf"/>
</dbReference>
<organism evidence="8 9">
    <name type="scientific">Actinomadura physcomitrii</name>
    <dbReference type="NCBI Taxonomy" id="2650748"/>
    <lineage>
        <taxon>Bacteria</taxon>
        <taxon>Bacillati</taxon>
        <taxon>Actinomycetota</taxon>
        <taxon>Actinomycetes</taxon>
        <taxon>Streptosporangiales</taxon>
        <taxon>Thermomonosporaceae</taxon>
        <taxon>Actinomadura</taxon>
    </lineage>
</organism>
<feature type="domain" description="Enoyl reductase (ER)" evidence="7">
    <location>
        <begin position="6"/>
        <end position="360"/>
    </location>
</feature>
<dbReference type="InterPro" id="IPR013154">
    <property type="entry name" value="ADH-like_N"/>
</dbReference>
<keyword evidence="5" id="KW-0560">Oxidoreductase</keyword>
<dbReference type="InterPro" id="IPR002328">
    <property type="entry name" value="ADH_Zn_CS"/>
</dbReference>
<dbReference type="PANTHER" id="PTHR43350:SF21">
    <property type="entry name" value="S-NITROSOMYCOTHIOL REDUCTASE MSCR"/>
    <property type="match status" value="1"/>
</dbReference>
<dbReference type="GO" id="GO:0008270">
    <property type="term" value="F:zinc ion binding"/>
    <property type="evidence" value="ECO:0007669"/>
    <property type="project" value="InterPro"/>
</dbReference>
<dbReference type="RefSeq" id="WP_151594128.1">
    <property type="nucleotide sequence ID" value="NZ_WBMS02000010.1"/>
</dbReference>
<sequence>MKTRAAVLRDPAKPFSVEEIDLADPGPGELLVEIAGAGVCHTDLTAREPGTARNALPAVFGHEGSGVIREIGPGVTGFAPGDPVVLSYDSCGRCRQCLSAAPSYCVEAALRNLTGRRSDGGHAGTDAAGLPLGTRWFGQSSFAEYAVATARNAVKVRDDVPLELLGPLGCGVQTGAGTVLLGLGVKAGQNVVIFGAGGVGLSAVMAAVLTGARTVVAVDLHPKRRELALELGATHVVDGADPEVTALVRAATGGAEAAMDTTGVPAVVKAAVESLATGGTCALVGASPAPVTLSPHELRGKKLTYLLEGNAVPQLFIPQLIGHWQAGRFPFDKLIRRYPLDEINQAERDCHTGETVKPILIP</sequence>
<dbReference type="AlphaFoldDB" id="A0A6I4MCX5"/>
<dbReference type="InterPro" id="IPR020843">
    <property type="entry name" value="ER"/>
</dbReference>
<evidence type="ECO:0000256" key="6">
    <source>
        <dbReference type="RuleBase" id="RU361277"/>
    </source>
</evidence>
<dbReference type="SUPFAM" id="SSF50129">
    <property type="entry name" value="GroES-like"/>
    <property type="match status" value="1"/>
</dbReference>
<evidence type="ECO:0000256" key="4">
    <source>
        <dbReference type="ARBA" id="ARBA00022833"/>
    </source>
</evidence>
<evidence type="ECO:0000256" key="1">
    <source>
        <dbReference type="ARBA" id="ARBA00001947"/>
    </source>
</evidence>
<dbReference type="CDD" id="cd08278">
    <property type="entry name" value="benzyl_alcohol_DH"/>
    <property type="match status" value="1"/>
</dbReference>
<keyword evidence="3 6" id="KW-0479">Metal-binding</keyword>
<dbReference type="GO" id="GO:0016491">
    <property type="term" value="F:oxidoreductase activity"/>
    <property type="evidence" value="ECO:0007669"/>
    <property type="project" value="UniProtKB-KW"/>
</dbReference>
<dbReference type="Pfam" id="PF00107">
    <property type="entry name" value="ADH_zinc_N"/>
    <property type="match status" value="1"/>
</dbReference>
<dbReference type="InterPro" id="IPR011032">
    <property type="entry name" value="GroES-like_sf"/>
</dbReference>
<evidence type="ECO:0000313" key="9">
    <source>
        <dbReference type="Proteomes" id="UP000462055"/>
    </source>
</evidence>
<dbReference type="PANTHER" id="PTHR43350">
    <property type="entry name" value="NAD-DEPENDENT ALCOHOL DEHYDROGENASE"/>
    <property type="match status" value="1"/>
</dbReference>
<dbReference type="SUPFAM" id="SSF51735">
    <property type="entry name" value="NAD(P)-binding Rossmann-fold domains"/>
    <property type="match status" value="1"/>
</dbReference>